<evidence type="ECO:0000256" key="3">
    <source>
        <dbReference type="ARBA" id="ARBA00010072"/>
    </source>
</evidence>
<feature type="transmembrane region" description="Helical" evidence="10">
    <location>
        <begin position="189"/>
        <end position="211"/>
    </location>
</feature>
<keyword evidence="7" id="KW-0029">Amino-acid transport</keyword>
<evidence type="ECO:0000256" key="5">
    <source>
        <dbReference type="ARBA" id="ARBA00022475"/>
    </source>
</evidence>
<dbReference type="PANTHER" id="PTHR30614:SF20">
    <property type="entry name" value="GLUTAMINE TRANSPORT SYSTEM PERMEASE PROTEIN GLNP"/>
    <property type="match status" value="1"/>
</dbReference>
<comment type="caution">
    <text evidence="12">The sequence shown here is derived from an EMBL/GenBank/DDBJ whole genome shotgun (WGS) entry which is preliminary data.</text>
</comment>
<keyword evidence="13" id="KW-1185">Reference proteome</keyword>
<dbReference type="AlphaFoldDB" id="A0A7X1TK09"/>
<evidence type="ECO:0000256" key="7">
    <source>
        <dbReference type="ARBA" id="ARBA00022970"/>
    </source>
</evidence>
<dbReference type="InterPro" id="IPR000515">
    <property type="entry name" value="MetI-like"/>
</dbReference>
<comment type="similarity">
    <text evidence="3">Belongs to the binding-protein-dependent transport system permease family. HisMQ subfamily.</text>
</comment>
<reference evidence="12 13" key="1">
    <citation type="submission" date="2019-10" db="EMBL/GenBank/DDBJ databases">
        <title>Paraburkholderia sp. isolated from nodules of Mimosa pudica from Brazilian Atlantic Forest soils.</title>
        <authorList>
            <person name="Paulitsch F."/>
            <person name="Hungria M."/>
            <person name="Dall'Agnol R."/>
        </authorList>
    </citation>
    <scope>NUCLEOTIDE SEQUENCE [LARGE SCALE GENOMIC DNA]</scope>
    <source>
        <strain evidence="12 13">CNPSo 3157</strain>
    </source>
</reference>
<evidence type="ECO:0000256" key="6">
    <source>
        <dbReference type="ARBA" id="ARBA00022692"/>
    </source>
</evidence>
<evidence type="ECO:0000256" key="2">
    <source>
        <dbReference type="ARBA" id="ARBA00004429"/>
    </source>
</evidence>
<dbReference type="EMBL" id="WHNP01000053">
    <property type="protein sequence ID" value="MPW21914.1"/>
    <property type="molecule type" value="Genomic_DNA"/>
</dbReference>
<sequence length="218" mass="23668">MEFDWSAIWAALPDLLDGVKLTVFIAFVGLVGGFIVGMITGMFRAYGPTALNVLAQLYIELIRGTPIVVQVMFLYFALPLLAHIRIDALSAAIIAITVNSGAYLSEVIRGALLSISKGLTEAGLAMGLSMPRVLLKIVGPLAFRRLIPPLGNQCIVSLKDTSLFIVIGVGELTRKGQEIIAGNFRAVEIWTIVALIYLLLTGVMTITLRLVEKRMRIL</sequence>
<evidence type="ECO:0000256" key="9">
    <source>
        <dbReference type="ARBA" id="ARBA00023136"/>
    </source>
</evidence>
<keyword evidence="8 10" id="KW-1133">Transmembrane helix</keyword>
<evidence type="ECO:0000256" key="10">
    <source>
        <dbReference type="RuleBase" id="RU363032"/>
    </source>
</evidence>
<feature type="transmembrane region" description="Helical" evidence="10">
    <location>
        <begin position="23"/>
        <end position="45"/>
    </location>
</feature>
<dbReference type="InterPro" id="IPR035906">
    <property type="entry name" value="MetI-like_sf"/>
</dbReference>
<evidence type="ECO:0000256" key="4">
    <source>
        <dbReference type="ARBA" id="ARBA00022448"/>
    </source>
</evidence>
<dbReference type="GO" id="GO:0043190">
    <property type="term" value="C:ATP-binding cassette (ABC) transporter complex"/>
    <property type="evidence" value="ECO:0007669"/>
    <property type="project" value="InterPro"/>
</dbReference>
<feature type="transmembrane region" description="Helical" evidence="10">
    <location>
        <begin position="84"/>
        <end position="104"/>
    </location>
</feature>
<keyword evidence="4 10" id="KW-0813">Transport</keyword>
<dbReference type="Proteomes" id="UP000484381">
    <property type="component" value="Unassembled WGS sequence"/>
</dbReference>
<feature type="domain" description="ABC transmembrane type-1" evidence="11">
    <location>
        <begin position="19"/>
        <end position="208"/>
    </location>
</feature>
<dbReference type="NCBIfam" id="TIGR01726">
    <property type="entry name" value="HEQRo_perm_3TM"/>
    <property type="match status" value="1"/>
</dbReference>
<evidence type="ECO:0000313" key="12">
    <source>
        <dbReference type="EMBL" id="MPW21914.1"/>
    </source>
</evidence>
<dbReference type="PROSITE" id="PS50928">
    <property type="entry name" value="ABC_TM1"/>
    <property type="match status" value="1"/>
</dbReference>
<evidence type="ECO:0000313" key="13">
    <source>
        <dbReference type="Proteomes" id="UP000484381"/>
    </source>
</evidence>
<keyword evidence="5" id="KW-1003">Cell membrane</keyword>
<protein>
    <submittedName>
        <fullName evidence="12">Glutamine ABC transporter permease GlnP</fullName>
    </submittedName>
</protein>
<dbReference type="InterPro" id="IPR010065">
    <property type="entry name" value="AA_ABC_transptr_permease_3TM"/>
</dbReference>
<dbReference type="RefSeq" id="WP_321574819.1">
    <property type="nucleotide sequence ID" value="NZ_WHNP01000053.1"/>
</dbReference>
<dbReference type="GO" id="GO:0006865">
    <property type="term" value="P:amino acid transport"/>
    <property type="evidence" value="ECO:0007669"/>
    <property type="project" value="UniProtKB-KW"/>
</dbReference>
<name>A0A7X1TK09_9BURK</name>
<dbReference type="Pfam" id="PF00528">
    <property type="entry name" value="BPD_transp_1"/>
    <property type="match status" value="1"/>
</dbReference>
<evidence type="ECO:0000256" key="8">
    <source>
        <dbReference type="ARBA" id="ARBA00022989"/>
    </source>
</evidence>
<dbReference type="SUPFAM" id="SSF161098">
    <property type="entry name" value="MetI-like"/>
    <property type="match status" value="1"/>
</dbReference>
<dbReference type="PANTHER" id="PTHR30614">
    <property type="entry name" value="MEMBRANE COMPONENT OF AMINO ACID ABC TRANSPORTER"/>
    <property type="match status" value="1"/>
</dbReference>
<proteinExistence type="inferred from homology"/>
<keyword evidence="9 10" id="KW-0472">Membrane</keyword>
<dbReference type="CDD" id="cd06261">
    <property type="entry name" value="TM_PBP2"/>
    <property type="match status" value="1"/>
</dbReference>
<comment type="function">
    <text evidence="1">Part of the binding-protein-dependent transport system for glutamine; probably responsible for the translocation of the substrate across the membrane.</text>
</comment>
<organism evidence="12 13">
    <name type="scientific">Paraburkholderia franconis</name>
    <dbReference type="NCBI Taxonomy" id="2654983"/>
    <lineage>
        <taxon>Bacteria</taxon>
        <taxon>Pseudomonadati</taxon>
        <taxon>Pseudomonadota</taxon>
        <taxon>Betaproteobacteria</taxon>
        <taxon>Burkholderiales</taxon>
        <taxon>Burkholderiaceae</taxon>
        <taxon>Paraburkholderia</taxon>
    </lineage>
</organism>
<comment type="subcellular location">
    <subcellularLocation>
        <location evidence="2">Cell inner membrane</location>
        <topology evidence="2">Multi-pass membrane protein</topology>
    </subcellularLocation>
    <subcellularLocation>
        <location evidence="10">Cell membrane</location>
        <topology evidence="10">Multi-pass membrane protein</topology>
    </subcellularLocation>
</comment>
<accession>A0A7X1TK09</accession>
<evidence type="ECO:0000259" key="11">
    <source>
        <dbReference type="PROSITE" id="PS50928"/>
    </source>
</evidence>
<evidence type="ECO:0000256" key="1">
    <source>
        <dbReference type="ARBA" id="ARBA00003159"/>
    </source>
</evidence>
<dbReference type="NCBIfam" id="NF007028">
    <property type="entry name" value="PRK09494.1"/>
    <property type="match status" value="1"/>
</dbReference>
<dbReference type="GO" id="GO:0022857">
    <property type="term" value="F:transmembrane transporter activity"/>
    <property type="evidence" value="ECO:0007669"/>
    <property type="project" value="InterPro"/>
</dbReference>
<keyword evidence="6 10" id="KW-0812">Transmembrane</keyword>
<dbReference type="InterPro" id="IPR043429">
    <property type="entry name" value="ArtM/GltK/GlnP/TcyL/YhdX-like"/>
</dbReference>
<feature type="transmembrane region" description="Helical" evidence="10">
    <location>
        <begin position="57"/>
        <end position="78"/>
    </location>
</feature>
<gene>
    <name evidence="12" type="primary">glnP</name>
    <name evidence="12" type="ORF">GCT13_34885</name>
</gene>
<dbReference type="Gene3D" id="1.10.3720.10">
    <property type="entry name" value="MetI-like"/>
    <property type="match status" value="1"/>
</dbReference>